<feature type="compositionally biased region" description="Low complexity" evidence="1">
    <location>
        <begin position="79"/>
        <end position="94"/>
    </location>
</feature>
<feature type="compositionally biased region" description="Pro residues" evidence="1">
    <location>
        <begin position="151"/>
        <end position="160"/>
    </location>
</feature>
<gene>
    <name evidence="3" type="ORF">ABZ510_31480</name>
</gene>
<reference evidence="3 4" key="1">
    <citation type="submission" date="2024-06" db="EMBL/GenBank/DDBJ databases">
        <title>The Natural Products Discovery Center: Release of the First 8490 Sequenced Strains for Exploring Actinobacteria Biosynthetic Diversity.</title>
        <authorList>
            <person name="Kalkreuter E."/>
            <person name="Kautsar S.A."/>
            <person name="Yang D."/>
            <person name="Bader C.D."/>
            <person name="Teijaro C.N."/>
            <person name="Fluegel L."/>
            <person name="Davis C.M."/>
            <person name="Simpson J.R."/>
            <person name="Lauterbach L."/>
            <person name="Steele A.D."/>
            <person name="Gui C."/>
            <person name="Meng S."/>
            <person name="Li G."/>
            <person name="Viehrig K."/>
            <person name="Ye F."/>
            <person name="Su P."/>
            <person name="Kiefer A.F."/>
            <person name="Nichols A."/>
            <person name="Cepeda A.J."/>
            <person name="Yan W."/>
            <person name="Fan B."/>
            <person name="Jiang Y."/>
            <person name="Adhikari A."/>
            <person name="Zheng C.-J."/>
            <person name="Schuster L."/>
            <person name="Cowan T.M."/>
            <person name="Smanski M.J."/>
            <person name="Chevrette M.G."/>
            <person name="De Carvalho L.P.S."/>
            <person name="Shen B."/>
        </authorList>
    </citation>
    <scope>NUCLEOTIDE SEQUENCE [LARGE SCALE GENOMIC DNA]</scope>
    <source>
        <strain evidence="3 4">NPDC019708</strain>
    </source>
</reference>
<dbReference type="PANTHER" id="PTHR43384">
    <property type="entry name" value="SEPTUM SITE-DETERMINING PROTEIN MIND HOMOLOG, CHLOROPLASTIC-RELATED"/>
    <property type="match status" value="1"/>
</dbReference>
<feature type="compositionally biased region" description="Low complexity" evidence="1">
    <location>
        <begin position="219"/>
        <end position="234"/>
    </location>
</feature>
<name>A0ABV2WZM8_9NOCA</name>
<dbReference type="InterPro" id="IPR002586">
    <property type="entry name" value="CobQ/CobB/MinD/ParA_Nub-bd_dom"/>
</dbReference>
<dbReference type="RefSeq" id="WP_356959603.1">
    <property type="nucleotide sequence ID" value="NZ_JBEYBD010000031.1"/>
</dbReference>
<feature type="domain" description="CobQ/CobB/MinD/ParA nucleotide binding" evidence="2">
    <location>
        <begin position="319"/>
        <end position="516"/>
    </location>
</feature>
<feature type="compositionally biased region" description="Pro residues" evidence="1">
    <location>
        <begin position="95"/>
        <end position="106"/>
    </location>
</feature>
<dbReference type="Gene3D" id="3.40.50.300">
    <property type="entry name" value="P-loop containing nucleotide triphosphate hydrolases"/>
    <property type="match status" value="1"/>
</dbReference>
<proteinExistence type="predicted"/>
<dbReference type="InterPro" id="IPR027417">
    <property type="entry name" value="P-loop_NTPase"/>
</dbReference>
<feature type="compositionally biased region" description="Low complexity" evidence="1">
    <location>
        <begin position="36"/>
        <end position="45"/>
    </location>
</feature>
<dbReference type="PANTHER" id="PTHR43384:SF14">
    <property type="entry name" value="ESX-1 SECRETION-ASSOCIATED PROTEIN ESPI"/>
    <property type="match status" value="1"/>
</dbReference>
<organism evidence="3 4">
    <name type="scientific">Nocardia rhamnosiphila</name>
    <dbReference type="NCBI Taxonomy" id="426716"/>
    <lineage>
        <taxon>Bacteria</taxon>
        <taxon>Bacillati</taxon>
        <taxon>Actinomycetota</taxon>
        <taxon>Actinomycetes</taxon>
        <taxon>Mycobacteriales</taxon>
        <taxon>Nocardiaceae</taxon>
        <taxon>Nocardia</taxon>
    </lineage>
</organism>
<keyword evidence="4" id="KW-1185">Reference proteome</keyword>
<dbReference type="Proteomes" id="UP001550628">
    <property type="component" value="Unassembled WGS sequence"/>
</dbReference>
<comment type="caution">
    <text evidence="3">The sequence shown here is derived from an EMBL/GenBank/DDBJ whole genome shotgun (WGS) entry which is preliminary data.</text>
</comment>
<feature type="compositionally biased region" description="Polar residues" evidence="1">
    <location>
        <begin position="163"/>
        <end position="172"/>
    </location>
</feature>
<evidence type="ECO:0000313" key="3">
    <source>
        <dbReference type="EMBL" id="MEU1956355.1"/>
    </source>
</evidence>
<feature type="region of interest" description="Disordered" evidence="1">
    <location>
        <begin position="25"/>
        <end position="238"/>
    </location>
</feature>
<dbReference type="EMBL" id="JBEYBF010000036">
    <property type="protein sequence ID" value="MEU1956355.1"/>
    <property type="molecule type" value="Genomic_DNA"/>
</dbReference>
<feature type="compositionally biased region" description="Low complexity" evidence="1">
    <location>
        <begin position="122"/>
        <end position="150"/>
    </location>
</feature>
<sequence length="576" mass="58974">MNRAPTTNGDATSALAKGGYDAYFAQLDEHPGGGAATAASTSGPPEFSSTAAGAVPTTAPETGTDQMSSAIPHPPAPGPSAESPSAGAPQAAVSPPQPTGPPPSAPEAPAVDDGELADLRQRAATAHQQAAAEEQQAIARRQQQGTQGVAAPPPAGPPVAAPEQSTGASDTWTSPAVAGPSPAAPPPYTAPTQSAPTSGYSTTSAGYAGPQQSYTGYSPAPGAQPAAPQQAADASRVPDRIHRPAYDTTGRIEVLPPALASAELLAEIAAVRQAHLRSNKGVRGALNKVGFNLGLSPAEQEAENRRTRIRRQLSVPYQIAVVSVKGGVGRTTTAAGLGSTFAKLRPDRVIAIDANPDFGDLSSRTTRHQFGLTLRDLAQAGGRLDSFSAVHSYTAVNTADLAVVASPWSTDAGEALTGTEYQTGVEILRRHYNLLVVDCGTGVLDSSTNTVLRTSDAVVVVTPATVGGVTGAVATLNWLSSHGFDHLIAASMVAIVRQHPVKPTVDIEAIEKLFASAQRPTVQIPFDPHLAEGGEIDLRMLDRETALAFENLAAGLADDFPGYVAEPSGGDRGGMR</sequence>
<dbReference type="InterPro" id="IPR050625">
    <property type="entry name" value="ParA/MinD_ATPase"/>
</dbReference>
<evidence type="ECO:0000313" key="4">
    <source>
        <dbReference type="Proteomes" id="UP001550628"/>
    </source>
</evidence>
<dbReference type="Pfam" id="PF01656">
    <property type="entry name" value="CbiA"/>
    <property type="match status" value="1"/>
</dbReference>
<accession>A0ABV2WZM8</accession>
<evidence type="ECO:0000259" key="2">
    <source>
        <dbReference type="Pfam" id="PF01656"/>
    </source>
</evidence>
<evidence type="ECO:0000256" key="1">
    <source>
        <dbReference type="SAM" id="MobiDB-lite"/>
    </source>
</evidence>
<feature type="compositionally biased region" description="Polar residues" evidence="1">
    <location>
        <begin position="199"/>
        <end position="216"/>
    </location>
</feature>
<dbReference type="SUPFAM" id="SSF52540">
    <property type="entry name" value="P-loop containing nucleoside triphosphate hydrolases"/>
    <property type="match status" value="1"/>
</dbReference>
<protein>
    <submittedName>
        <fullName evidence="3">MinD/ParA family protein</fullName>
    </submittedName>
</protein>